<protein>
    <submittedName>
        <fullName evidence="2">Uncharacterized protein</fullName>
    </submittedName>
</protein>
<evidence type="ECO:0000256" key="1">
    <source>
        <dbReference type="SAM" id="SignalP"/>
    </source>
</evidence>
<comment type="caution">
    <text evidence="2">The sequence shown here is derived from an EMBL/GenBank/DDBJ whole genome shotgun (WGS) entry which is preliminary data.</text>
</comment>
<proteinExistence type="predicted"/>
<dbReference type="EMBL" id="AZBU02000011">
    <property type="protein sequence ID" value="TKR60267.1"/>
    <property type="molecule type" value="Genomic_DNA"/>
</dbReference>
<evidence type="ECO:0000313" key="3">
    <source>
        <dbReference type="Proteomes" id="UP000298663"/>
    </source>
</evidence>
<sequence>MLRSSGVLLLLLAILGASTSAETAVSLNRKCRDLLTCAIRRSCVQVEWLAERFQNATISAQLYNDLDQGIDYGCVFSSGCLDECNKCPLCESSKAQLVDVLSGNKREDGGECSVLVNCASECVANSGSNVTQINRCLRHECAFHCFDGSCSKCAAFVTRVFNQICASANLRTKVHAFEGQCFQMFRAIVFAKFARPRLDPR</sequence>
<evidence type="ECO:0000313" key="2">
    <source>
        <dbReference type="EMBL" id="TKR60267.1"/>
    </source>
</evidence>
<organism evidence="2 3">
    <name type="scientific">Steinernema carpocapsae</name>
    <name type="common">Entomopathogenic nematode</name>
    <dbReference type="NCBI Taxonomy" id="34508"/>
    <lineage>
        <taxon>Eukaryota</taxon>
        <taxon>Metazoa</taxon>
        <taxon>Ecdysozoa</taxon>
        <taxon>Nematoda</taxon>
        <taxon>Chromadorea</taxon>
        <taxon>Rhabditida</taxon>
        <taxon>Tylenchina</taxon>
        <taxon>Panagrolaimomorpha</taxon>
        <taxon>Strongyloidoidea</taxon>
        <taxon>Steinernematidae</taxon>
        <taxon>Steinernema</taxon>
    </lineage>
</organism>
<name>A0A4U5LVT9_STECR</name>
<keyword evidence="3" id="KW-1185">Reference proteome</keyword>
<dbReference type="PANTHER" id="PTHR38612:SF1">
    <property type="entry name" value="PROTEIN CBG06620"/>
    <property type="match status" value="1"/>
</dbReference>
<feature type="signal peptide" evidence="1">
    <location>
        <begin position="1"/>
        <end position="21"/>
    </location>
</feature>
<keyword evidence="1" id="KW-0732">Signal</keyword>
<dbReference type="PANTHER" id="PTHR38612">
    <property type="entry name" value="PROTEIN DCT-5-RELATED"/>
    <property type="match status" value="1"/>
</dbReference>
<accession>A0A4U5LVT9</accession>
<dbReference type="Proteomes" id="UP000298663">
    <property type="component" value="Unassembled WGS sequence"/>
</dbReference>
<feature type="chain" id="PRO_5020542762" evidence="1">
    <location>
        <begin position="22"/>
        <end position="201"/>
    </location>
</feature>
<reference evidence="2 3" key="2">
    <citation type="journal article" date="2019" name="G3 (Bethesda)">
        <title>Hybrid Assembly of the Genome of the Entomopathogenic Nematode Steinernema carpocapsae Identifies the X-Chromosome.</title>
        <authorList>
            <person name="Serra L."/>
            <person name="Macchietto M."/>
            <person name="Macias-Munoz A."/>
            <person name="McGill C.J."/>
            <person name="Rodriguez I.M."/>
            <person name="Rodriguez B."/>
            <person name="Murad R."/>
            <person name="Mortazavi A."/>
        </authorList>
    </citation>
    <scope>NUCLEOTIDE SEQUENCE [LARGE SCALE GENOMIC DNA]</scope>
    <source>
        <strain evidence="2 3">ALL</strain>
    </source>
</reference>
<dbReference type="Pfam" id="PF17266">
    <property type="entry name" value="DUF5332"/>
    <property type="match status" value="1"/>
</dbReference>
<gene>
    <name evidence="2" type="ORF">L596_027542</name>
</gene>
<dbReference type="OrthoDB" id="5774172at2759"/>
<reference evidence="2 3" key="1">
    <citation type="journal article" date="2015" name="Genome Biol.">
        <title>Comparative genomics of Steinernema reveals deeply conserved gene regulatory networks.</title>
        <authorList>
            <person name="Dillman A.R."/>
            <person name="Macchietto M."/>
            <person name="Porter C.F."/>
            <person name="Rogers A."/>
            <person name="Williams B."/>
            <person name="Antoshechkin I."/>
            <person name="Lee M.M."/>
            <person name="Goodwin Z."/>
            <person name="Lu X."/>
            <person name="Lewis E.E."/>
            <person name="Goodrich-Blair H."/>
            <person name="Stock S.P."/>
            <person name="Adams B.J."/>
            <person name="Sternberg P.W."/>
            <person name="Mortazavi A."/>
        </authorList>
    </citation>
    <scope>NUCLEOTIDE SEQUENCE [LARGE SCALE GENOMIC DNA]</scope>
    <source>
        <strain evidence="2 3">ALL</strain>
    </source>
</reference>
<dbReference type="AlphaFoldDB" id="A0A4U5LVT9"/>
<dbReference type="InterPro" id="IPR035161">
    <property type="entry name" value="DUF5332"/>
</dbReference>